<dbReference type="Proteomes" id="UP000012159">
    <property type="component" value="Unassembled WGS sequence"/>
</dbReference>
<dbReference type="EMBL" id="AKWF02000076">
    <property type="protein sequence ID" value="EMO62526.1"/>
    <property type="molecule type" value="Genomic_DNA"/>
</dbReference>
<name>M6W524_LEPBO</name>
<protein>
    <submittedName>
        <fullName evidence="1">Uncharacterized protein</fullName>
    </submittedName>
</protein>
<comment type="caution">
    <text evidence="1">The sequence shown here is derived from an EMBL/GenBank/DDBJ whole genome shotgun (WGS) entry which is preliminary data.</text>
</comment>
<organism evidence="1 2">
    <name type="scientific">Leptospira borgpetersenii serovar Pomona str. 200901868</name>
    <dbReference type="NCBI Taxonomy" id="1192866"/>
    <lineage>
        <taxon>Bacteria</taxon>
        <taxon>Pseudomonadati</taxon>
        <taxon>Spirochaetota</taxon>
        <taxon>Spirochaetia</taxon>
        <taxon>Leptospirales</taxon>
        <taxon>Leptospiraceae</taxon>
        <taxon>Leptospira</taxon>
    </lineage>
</organism>
<sequence>MNDGFLPTKETVLFRLDKMSFADLISLKDLSVGSWIFLDDLKDYPEYNRVCSYNI</sequence>
<evidence type="ECO:0000313" key="1">
    <source>
        <dbReference type="EMBL" id="EMO62526.1"/>
    </source>
</evidence>
<dbReference type="AlphaFoldDB" id="M6W524"/>
<accession>M6W524</accession>
<reference evidence="1 2" key="1">
    <citation type="submission" date="2013-01" db="EMBL/GenBank/DDBJ databases">
        <authorList>
            <person name="Harkins D.M."/>
            <person name="Durkin A.S."/>
            <person name="Brinkac L.M."/>
            <person name="Haft D.H."/>
            <person name="Selengut J.D."/>
            <person name="Sanka R."/>
            <person name="DePew J."/>
            <person name="Purushe J."/>
            <person name="Picardeau M."/>
            <person name="Werts C."/>
            <person name="Goarant C."/>
            <person name="Vinetz J.M."/>
            <person name="Sutton G.G."/>
            <person name="Nierman W.C."/>
            <person name="Fouts D.E."/>
        </authorList>
    </citation>
    <scope>NUCLEOTIDE SEQUENCE [LARGE SCALE GENOMIC DNA]</scope>
    <source>
        <strain evidence="1 2">200901868</strain>
    </source>
</reference>
<dbReference type="STRING" id="1192866.LEP1GSC133_1808"/>
<evidence type="ECO:0000313" key="2">
    <source>
        <dbReference type="Proteomes" id="UP000012159"/>
    </source>
</evidence>
<gene>
    <name evidence="1" type="ORF">LEP1GSC133_1808</name>
</gene>
<proteinExistence type="predicted"/>